<evidence type="ECO:0000259" key="1">
    <source>
        <dbReference type="Pfam" id="PF12697"/>
    </source>
</evidence>
<name>A0A291Q2X6_9ACTN</name>
<evidence type="ECO:0000313" key="2">
    <source>
        <dbReference type="EMBL" id="ATL25873.1"/>
    </source>
</evidence>
<dbReference type="PANTHER" id="PTHR43689">
    <property type="entry name" value="HYDROLASE"/>
    <property type="match status" value="1"/>
</dbReference>
<evidence type="ECO:0000313" key="3">
    <source>
        <dbReference type="Proteomes" id="UP000221011"/>
    </source>
</evidence>
<reference evidence="2 3" key="1">
    <citation type="submission" date="2017-08" db="EMBL/GenBank/DDBJ databases">
        <title>Complete Genome Sequence of Streptomyces formicae KY5, the formicamycin producer.</title>
        <authorList>
            <person name="Holmes N.A."/>
            <person name="Devine R."/>
            <person name="Qin Z."/>
            <person name="Seipke R.F."/>
            <person name="Wilkinson B."/>
            <person name="Hutchings M.I."/>
        </authorList>
    </citation>
    <scope>NUCLEOTIDE SEQUENCE [LARGE SCALE GENOMIC DNA]</scope>
    <source>
        <strain evidence="2 3">KY5</strain>
    </source>
</reference>
<dbReference type="AlphaFoldDB" id="A0A291Q2X6"/>
<gene>
    <name evidence="2" type="ORF">KY5_0855c</name>
</gene>
<dbReference type="PANTHER" id="PTHR43689:SF8">
    <property type="entry name" value="ALPHA_BETA-HYDROLASES SUPERFAMILY PROTEIN"/>
    <property type="match status" value="1"/>
</dbReference>
<feature type="domain" description="AB hydrolase-1" evidence="1">
    <location>
        <begin position="27"/>
        <end position="269"/>
    </location>
</feature>
<accession>A0A291Q2X6</accession>
<dbReference type="GO" id="GO:0003824">
    <property type="term" value="F:catalytic activity"/>
    <property type="evidence" value="ECO:0007669"/>
    <property type="project" value="InterPro"/>
</dbReference>
<organism evidence="2 3">
    <name type="scientific">Streptomyces formicae</name>
    <dbReference type="NCBI Taxonomy" id="1616117"/>
    <lineage>
        <taxon>Bacteria</taxon>
        <taxon>Bacillati</taxon>
        <taxon>Actinomycetota</taxon>
        <taxon>Actinomycetes</taxon>
        <taxon>Kitasatosporales</taxon>
        <taxon>Streptomycetaceae</taxon>
        <taxon>Streptomyces</taxon>
    </lineage>
</organism>
<dbReference type="InterPro" id="IPR000073">
    <property type="entry name" value="AB_hydrolase_1"/>
</dbReference>
<dbReference type="InterPro" id="IPR000639">
    <property type="entry name" value="Epox_hydrolase-like"/>
</dbReference>
<dbReference type="KEGG" id="sfk:KY5_0855c"/>
<dbReference type="InterPro" id="IPR029058">
    <property type="entry name" value="AB_hydrolase_fold"/>
</dbReference>
<dbReference type="RefSeq" id="WP_098240922.1">
    <property type="nucleotide sequence ID" value="NZ_CP022685.1"/>
</dbReference>
<sequence>MRWHLKEKFETPDGCVRWASFGAGDPVVLLHGSPFSSYIWREIAPALALTRRVYVWDLLGFGASDKRDGQDVGLAAQGRLFARLLEHWRTADRWGTARPGVVAHDVGGAVALRALLIEGAQYRDLTLVDAVGGGAWGTGYFKLIRENAHIFEQLPDYAHEALVASHLRRATHTGYRPGVLDAYLAPWRGAEGQAAFYRQYRQFAQRQTDELEPLLGTVAVPTRVIWGREDRLLPEEFGEFLHERIPHAELIRVEGAGHTIQEDAPAELLAHLATGFGAVPTPTAPRTPAPR</sequence>
<dbReference type="PRINTS" id="PR00412">
    <property type="entry name" value="EPOXHYDRLASE"/>
</dbReference>
<dbReference type="PRINTS" id="PR00111">
    <property type="entry name" value="ABHYDROLASE"/>
</dbReference>
<dbReference type="SUPFAM" id="SSF53474">
    <property type="entry name" value="alpha/beta-Hydrolases"/>
    <property type="match status" value="1"/>
</dbReference>
<proteinExistence type="predicted"/>
<dbReference type="EMBL" id="CP022685">
    <property type="protein sequence ID" value="ATL25873.1"/>
    <property type="molecule type" value="Genomic_DNA"/>
</dbReference>
<keyword evidence="3" id="KW-1185">Reference proteome</keyword>
<dbReference type="Proteomes" id="UP000221011">
    <property type="component" value="Chromosome"/>
</dbReference>
<dbReference type="Gene3D" id="3.40.50.1820">
    <property type="entry name" value="alpha/beta hydrolase"/>
    <property type="match status" value="1"/>
</dbReference>
<dbReference type="Pfam" id="PF12697">
    <property type="entry name" value="Abhydrolase_6"/>
    <property type="match status" value="1"/>
</dbReference>
<protein>
    <submittedName>
        <fullName evidence="2">Oxidoreductase</fullName>
    </submittedName>
</protein>